<evidence type="ECO:0000313" key="2">
    <source>
        <dbReference type="EMBL" id="RGZ48694.1"/>
    </source>
</evidence>
<dbReference type="EMBL" id="QSEF01000010">
    <property type="protein sequence ID" value="RGZ48694.1"/>
    <property type="molecule type" value="Genomic_DNA"/>
</dbReference>
<dbReference type="EMBL" id="QRKC01000014">
    <property type="protein sequence ID" value="RHH74130.1"/>
    <property type="molecule type" value="Genomic_DNA"/>
</dbReference>
<name>A0A3R6E2N8_9BACT</name>
<dbReference type="RefSeq" id="WP_008663611.1">
    <property type="nucleotide sequence ID" value="NZ_JBCHDK010000016.1"/>
</dbReference>
<dbReference type="Proteomes" id="UP000283732">
    <property type="component" value="Unassembled WGS sequence"/>
</dbReference>
<comment type="caution">
    <text evidence="2">The sequence shown here is derived from an EMBL/GenBank/DDBJ whole genome shotgun (WGS) entry which is preliminary data.</text>
</comment>
<dbReference type="Pfam" id="PF13274">
    <property type="entry name" value="SocA_Panacea"/>
    <property type="match status" value="1"/>
</dbReference>
<dbReference type="Proteomes" id="UP000285173">
    <property type="component" value="Unassembled WGS sequence"/>
</dbReference>
<evidence type="ECO:0000259" key="1">
    <source>
        <dbReference type="Pfam" id="PF13274"/>
    </source>
</evidence>
<dbReference type="AlphaFoldDB" id="A0A3R6E2N8"/>
<sequence>MYSGLVIADYFVRECLKKRIPITNMSVLKMIYFAHGFYYALKGKKLVDDPFYAWPWGPVEKKTYDCFKKYVSSPIIATSDTTDKELAKLDADKDLTSFLNQFLPLANIDPFLLSQKSHEAGGPWAVTPAYQEIDDRIIQVYFSAKYGKGRK</sequence>
<protein>
    <submittedName>
        <fullName evidence="2">DUF4065 domain-containing protein</fullName>
    </submittedName>
</protein>
<evidence type="ECO:0000313" key="4">
    <source>
        <dbReference type="Proteomes" id="UP000283732"/>
    </source>
</evidence>
<organism evidence="2 5">
    <name type="scientific">Parabacteroides merdae</name>
    <dbReference type="NCBI Taxonomy" id="46503"/>
    <lineage>
        <taxon>Bacteria</taxon>
        <taxon>Pseudomonadati</taxon>
        <taxon>Bacteroidota</taxon>
        <taxon>Bacteroidia</taxon>
        <taxon>Bacteroidales</taxon>
        <taxon>Tannerellaceae</taxon>
        <taxon>Parabacteroides</taxon>
    </lineage>
</organism>
<reference evidence="4 5" key="1">
    <citation type="submission" date="2018-08" db="EMBL/GenBank/DDBJ databases">
        <title>A genome reference for cultivated species of the human gut microbiota.</title>
        <authorList>
            <person name="Zou Y."/>
            <person name="Xue W."/>
            <person name="Luo G."/>
        </authorList>
    </citation>
    <scope>NUCLEOTIDE SEQUENCE [LARGE SCALE GENOMIC DNA]</scope>
    <source>
        <strain evidence="3 4">AM16-50</strain>
        <strain evidence="2 5">AM50-15</strain>
    </source>
</reference>
<feature type="domain" description="Antitoxin SocA-like Panacea" evidence="1">
    <location>
        <begin position="28"/>
        <end position="90"/>
    </location>
</feature>
<evidence type="ECO:0000313" key="3">
    <source>
        <dbReference type="EMBL" id="RHH74130.1"/>
    </source>
</evidence>
<proteinExistence type="predicted"/>
<dbReference type="InterPro" id="IPR025272">
    <property type="entry name" value="SocA_Panacea"/>
</dbReference>
<gene>
    <name evidence="3" type="ORF">DW191_18820</name>
    <name evidence="2" type="ORF">DW986_08955</name>
</gene>
<accession>A0A3R6E2N8</accession>
<evidence type="ECO:0000313" key="5">
    <source>
        <dbReference type="Proteomes" id="UP000285173"/>
    </source>
</evidence>